<dbReference type="CDD" id="cd00798">
    <property type="entry name" value="INT_XerDC_C"/>
    <property type="match status" value="1"/>
</dbReference>
<dbReference type="NCBIfam" id="TIGR02225">
    <property type="entry name" value="recomb_XerD"/>
    <property type="match status" value="1"/>
</dbReference>
<dbReference type="PANTHER" id="PTHR30349:SF81">
    <property type="entry name" value="TYROSINE RECOMBINASE XERC"/>
    <property type="match status" value="1"/>
</dbReference>
<evidence type="ECO:0000256" key="9">
    <source>
        <dbReference type="ARBA" id="ARBA00023306"/>
    </source>
</evidence>
<dbReference type="GO" id="GO:0006313">
    <property type="term" value="P:DNA transposition"/>
    <property type="evidence" value="ECO:0007669"/>
    <property type="project" value="UniProtKB-UniRule"/>
</dbReference>
<dbReference type="InterPro" id="IPR004107">
    <property type="entry name" value="Integrase_SAM-like_N"/>
</dbReference>
<dbReference type="InterPro" id="IPR013762">
    <property type="entry name" value="Integrase-like_cat_sf"/>
</dbReference>
<comment type="function">
    <text evidence="10">Site-specific tyrosine recombinase, which acts by catalyzing the cutting and rejoining of the recombining DNA molecules. The XerC-XerD complex is essential to convert dimers of the bacterial chromosome into monomers to permit their segregation at cell division. It also contributes to the segregational stability of plasmids.</text>
</comment>
<keyword evidence="6 10" id="KW-0229">DNA integration</keyword>
<keyword evidence="14" id="KW-1185">Reference proteome</keyword>
<proteinExistence type="inferred from homology"/>
<dbReference type="Gene3D" id="1.10.150.130">
    <property type="match status" value="1"/>
</dbReference>
<evidence type="ECO:0000256" key="3">
    <source>
        <dbReference type="ARBA" id="ARBA00022490"/>
    </source>
</evidence>
<dbReference type="PROSITE" id="PS51900">
    <property type="entry name" value="CB"/>
    <property type="match status" value="1"/>
</dbReference>
<accession>A0A4R3YHK2</accession>
<dbReference type="NCBIfam" id="NF040815">
    <property type="entry name" value="recomb_XerA_Arch"/>
    <property type="match status" value="1"/>
</dbReference>
<evidence type="ECO:0000256" key="5">
    <source>
        <dbReference type="ARBA" id="ARBA00022829"/>
    </source>
</evidence>
<evidence type="ECO:0000256" key="4">
    <source>
        <dbReference type="ARBA" id="ARBA00022618"/>
    </source>
</evidence>
<feature type="active site" description="O-(3'-phospho-DNA)-tyrosine intermediate" evidence="10">
    <location>
        <position position="278"/>
    </location>
</feature>
<feature type="active site" evidence="10">
    <location>
        <position position="172"/>
    </location>
</feature>
<dbReference type="GO" id="GO:0007059">
    <property type="term" value="P:chromosome segregation"/>
    <property type="evidence" value="ECO:0007669"/>
    <property type="project" value="UniProtKB-UniRule"/>
</dbReference>
<dbReference type="RefSeq" id="WP_066450661.1">
    <property type="nucleotide sequence ID" value="NZ_JANKBF010000026.1"/>
</dbReference>
<keyword evidence="3 10" id="KW-0963">Cytoplasm</keyword>
<keyword evidence="7 10" id="KW-0238">DNA-binding</keyword>
<dbReference type="HAMAP" id="MF_01808">
    <property type="entry name" value="Recomb_XerC_XerD"/>
    <property type="match status" value="1"/>
</dbReference>
<evidence type="ECO:0000256" key="1">
    <source>
        <dbReference type="ARBA" id="ARBA00004496"/>
    </source>
</evidence>
<comment type="subcellular location">
    <subcellularLocation>
        <location evidence="1 10">Cytoplasm</location>
    </subcellularLocation>
</comment>
<feature type="active site" evidence="10">
    <location>
        <position position="243"/>
    </location>
</feature>
<keyword evidence="5 10" id="KW-0159">Chromosome partition</keyword>
<feature type="active site" evidence="10">
    <location>
        <position position="246"/>
    </location>
</feature>
<evidence type="ECO:0000259" key="11">
    <source>
        <dbReference type="PROSITE" id="PS51898"/>
    </source>
</evidence>
<comment type="similarity">
    <text evidence="10">Belongs to the 'phage' integrase family. XerC subfamily.</text>
</comment>
<comment type="similarity">
    <text evidence="2">Belongs to the 'phage' integrase family. XerD subfamily.</text>
</comment>
<dbReference type="EMBL" id="SMCQ01000031">
    <property type="protein sequence ID" value="TCV91541.1"/>
    <property type="molecule type" value="Genomic_DNA"/>
</dbReference>
<dbReference type="Pfam" id="PF02899">
    <property type="entry name" value="Phage_int_SAM_1"/>
    <property type="match status" value="1"/>
</dbReference>
<keyword evidence="8 10" id="KW-0233">DNA recombination</keyword>
<evidence type="ECO:0000313" key="14">
    <source>
        <dbReference type="Proteomes" id="UP000295515"/>
    </source>
</evidence>
<evidence type="ECO:0000313" key="13">
    <source>
        <dbReference type="EMBL" id="TCV91541.1"/>
    </source>
</evidence>
<dbReference type="SUPFAM" id="SSF56349">
    <property type="entry name" value="DNA breaking-rejoining enzymes"/>
    <property type="match status" value="1"/>
</dbReference>
<dbReference type="AlphaFoldDB" id="A0A4R3YHK2"/>
<dbReference type="GO" id="GO:0051301">
    <property type="term" value="P:cell division"/>
    <property type="evidence" value="ECO:0007669"/>
    <property type="project" value="UniProtKB-KW"/>
</dbReference>
<dbReference type="GO" id="GO:0009037">
    <property type="term" value="F:tyrosine-based site-specific recombinase activity"/>
    <property type="evidence" value="ECO:0007669"/>
    <property type="project" value="UniProtKB-UniRule"/>
</dbReference>
<keyword evidence="9 10" id="KW-0131">Cell cycle</keyword>
<reference evidence="13 14" key="1">
    <citation type="submission" date="2019-03" db="EMBL/GenBank/DDBJ databases">
        <title>Genomic Encyclopedia of Type Strains, Phase IV (KMG-IV): sequencing the most valuable type-strain genomes for metagenomic binning, comparative biology and taxonomic classification.</title>
        <authorList>
            <person name="Goeker M."/>
        </authorList>
    </citation>
    <scope>NUCLEOTIDE SEQUENCE [LARGE SCALE GENOMIC DNA]</scope>
    <source>
        <strain evidence="13 14">DSM 29487</strain>
    </source>
</reference>
<feature type="active site" evidence="10">
    <location>
        <position position="148"/>
    </location>
</feature>
<gene>
    <name evidence="10" type="primary">xerC</name>
    <name evidence="13" type="ORF">EDD60_13136</name>
</gene>
<evidence type="ECO:0000256" key="7">
    <source>
        <dbReference type="ARBA" id="ARBA00023125"/>
    </source>
</evidence>
<dbReference type="InterPro" id="IPR044068">
    <property type="entry name" value="CB"/>
</dbReference>
<evidence type="ECO:0000256" key="6">
    <source>
        <dbReference type="ARBA" id="ARBA00022908"/>
    </source>
</evidence>
<evidence type="ECO:0000256" key="8">
    <source>
        <dbReference type="ARBA" id="ARBA00023172"/>
    </source>
</evidence>
<dbReference type="InterPro" id="IPR010998">
    <property type="entry name" value="Integrase_recombinase_N"/>
</dbReference>
<keyword evidence="4 10" id="KW-0132">Cell division</keyword>
<protein>
    <recommendedName>
        <fullName evidence="10">Tyrosine recombinase XerC</fullName>
    </recommendedName>
</protein>
<evidence type="ECO:0000259" key="12">
    <source>
        <dbReference type="PROSITE" id="PS51900"/>
    </source>
</evidence>
<dbReference type="Gene3D" id="1.10.443.10">
    <property type="entry name" value="Intergrase catalytic core"/>
    <property type="match status" value="1"/>
</dbReference>
<dbReference type="NCBIfam" id="NF001399">
    <property type="entry name" value="PRK00283.1"/>
    <property type="match status" value="1"/>
</dbReference>
<dbReference type="Pfam" id="PF00589">
    <property type="entry name" value="Phage_integrase"/>
    <property type="match status" value="1"/>
</dbReference>
<comment type="subunit">
    <text evidence="10">Forms a cyclic heterotetrameric complex composed of two molecules of XerC and two molecules of XerD.</text>
</comment>
<dbReference type="GO" id="GO:0005737">
    <property type="term" value="C:cytoplasm"/>
    <property type="evidence" value="ECO:0007669"/>
    <property type="project" value="UniProtKB-SubCell"/>
</dbReference>
<comment type="caution">
    <text evidence="13">The sequence shown here is derived from an EMBL/GenBank/DDBJ whole genome shotgun (WGS) entry which is preliminary data.</text>
</comment>
<feature type="active site" evidence="10">
    <location>
        <position position="269"/>
    </location>
</feature>
<dbReference type="InterPro" id="IPR002104">
    <property type="entry name" value="Integrase_catalytic"/>
</dbReference>
<evidence type="ECO:0000256" key="2">
    <source>
        <dbReference type="ARBA" id="ARBA00010450"/>
    </source>
</evidence>
<dbReference type="PROSITE" id="PS51898">
    <property type="entry name" value="TYR_RECOMBINASE"/>
    <property type="match status" value="1"/>
</dbReference>
<dbReference type="InterPro" id="IPR050090">
    <property type="entry name" value="Tyrosine_recombinase_XerCD"/>
</dbReference>
<dbReference type="InterPro" id="IPR023009">
    <property type="entry name" value="Tyrosine_recombinase_XerC/XerD"/>
</dbReference>
<organism evidence="13 14">
    <name type="scientific">Longibaculum muris</name>
    <dbReference type="NCBI Taxonomy" id="1796628"/>
    <lineage>
        <taxon>Bacteria</taxon>
        <taxon>Bacillati</taxon>
        <taxon>Bacillota</taxon>
        <taxon>Erysipelotrichia</taxon>
        <taxon>Erysipelotrichales</taxon>
        <taxon>Coprobacillaceae</taxon>
        <taxon>Longibaculum</taxon>
    </lineage>
</organism>
<dbReference type="PANTHER" id="PTHR30349">
    <property type="entry name" value="PHAGE INTEGRASE-RELATED"/>
    <property type="match status" value="1"/>
</dbReference>
<evidence type="ECO:0000256" key="10">
    <source>
        <dbReference type="HAMAP-Rule" id="MF_01808"/>
    </source>
</evidence>
<feature type="domain" description="Tyr recombinase" evidence="11">
    <location>
        <begin position="108"/>
        <end position="291"/>
    </location>
</feature>
<dbReference type="Proteomes" id="UP000295515">
    <property type="component" value="Unassembled WGS sequence"/>
</dbReference>
<name>A0A4R3YHK2_9FIRM</name>
<dbReference type="InterPro" id="IPR011932">
    <property type="entry name" value="Recomb_XerD"/>
</dbReference>
<sequence>MKWKDALREYKQYMIVEKGYSQNTIDSYMRDLLDFFNVINEQYHIDNIEDISKDHVYLYLKEMKKHLSTSSSNRHMVSLRQFYVFLVKENIVKQNVMSAFEMAKKEQYLPEVLSKEEINQLLDSVEISDPISARNRCMMEVLYASGLRVSEMCSLTLSAVNLNKGFIKCIGKGNKERIVPMNHRCCQLLKEYIEEYRPQLCEKNTSSYLFINNKGIPIKRDDFYHILQKLVQKSGIKKHVTPHTLRHTFATHLLENDADLRSIQEMLGHSDISTTTIYTHVSQSKTIDKYKKFHPRNQKGRK</sequence>
<feature type="domain" description="Core-binding (CB)" evidence="12">
    <location>
        <begin position="1"/>
        <end position="87"/>
    </location>
</feature>
<dbReference type="GO" id="GO:0003677">
    <property type="term" value="F:DNA binding"/>
    <property type="evidence" value="ECO:0007669"/>
    <property type="project" value="UniProtKB-UniRule"/>
</dbReference>
<dbReference type="InterPro" id="IPR011010">
    <property type="entry name" value="DNA_brk_join_enz"/>
</dbReference>
<dbReference type="GeneID" id="98916684"/>